<dbReference type="AlphaFoldDB" id="A0A743P4U6"/>
<name>A0A743P4U6_SALER</name>
<comment type="caution">
    <text evidence="1">The sequence shown here is derived from an EMBL/GenBank/DDBJ whole genome shotgun (WGS) entry which is preliminary data.</text>
</comment>
<evidence type="ECO:0000313" key="1">
    <source>
        <dbReference type="EMBL" id="HAF2130974.1"/>
    </source>
</evidence>
<protein>
    <submittedName>
        <fullName evidence="1">Uncharacterized protein</fullName>
    </submittedName>
</protein>
<reference evidence="1" key="2">
    <citation type="submission" date="2020-02" db="EMBL/GenBank/DDBJ databases">
        <authorList>
            <consortium name="NCBI Pathogen Detection Project"/>
        </authorList>
    </citation>
    <scope>NUCLEOTIDE SEQUENCE</scope>
    <source>
        <strain evidence="1">MA.CK_00/00001968</strain>
    </source>
</reference>
<reference evidence="1" key="1">
    <citation type="journal article" date="2018" name="Genome Biol.">
        <title>SKESA: strategic k-mer extension for scrupulous assemblies.</title>
        <authorList>
            <person name="Souvorov A."/>
            <person name="Agarwala R."/>
            <person name="Lipman D.J."/>
        </authorList>
    </citation>
    <scope>NUCLEOTIDE SEQUENCE</scope>
    <source>
        <strain evidence="1">MA.CK_00/00001968</strain>
    </source>
</reference>
<gene>
    <name evidence="1" type="ORF">G9F27_005308</name>
</gene>
<organism evidence="1">
    <name type="scientific">Salmonella enterica</name>
    <name type="common">Salmonella choleraesuis</name>
    <dbReference type="NCBI Taxonomy" id="28901"/>
    <lineage>
        <taxon>Bacteria</taxon>
        <taxon>Pseudomonadati</taxon>
        <taxon>Pseudomonadota</taxon>
        <taxon>Gammaproteobacteria</taxon>
        <taxon>Enterobacterales</taxon>
        <taxon>Enterobacteriaceae</taxon>
        <taxon>Salmonella</taxon>
    </lineage>
</organism>
<sequence length="164" mass="18883">MDIKTSSNDEFNLLVGKIFAHLFEQFPVPSRLYVDMFFDDTHYERLRRLHEESGSEFSFNIEGVINHLHDGKLELFIHAVNWLESEGFIRCDMYCPLGVEPEYTDAVLTHRAMQFLNIVPDSLVASAHKKSVIGEILSDAVKQGSRELLIFGVKALFHHLQNNF</sequence>
<dbReference type="EMBL" id="DAAUQX010000087">
    <property type="protein sequence ID" value="HAF2130974.1"/>
    <property type="molecule type" value="Genomic_DNA"/>
</dbReference>
<accession>A0A743P4U6</accession>
<proteinExistence type="predicted"/>